<protein>
    <submittedName>
        <fullName evidence="1">Uncharacterized protein</fullName>
    </submittedName>
</protein>
<name>A0A6J5EYJ4_9BURK</name>
<dbReference type="RefSeq" id="WP_175114923.1">
    <property type="nucleotide sequence ID" value="NZ_CADIKF010000071.1"/>
</dbReference>
<dbReference type="EMBL" id="CADIKF010000071">
    <property type="protein sequence ID" value="CAB3770471.1"/>
    <property type="molecule type" value="Genomic_DNA"/>
</dbReference>
<organism evidence="1 2">
    <name type="scientific">Paraburkholderia solisilvae</name>
    <dbReference type="NCBI Taxonomy" id="624376"/>
    <lineage>
        <taxon>Bacteria</taxon>
        <taxon>Pseudomonadati</taxon>
        <taxon>Pseudomonadota</taxon>
        <taxon>Betaproteobacteria</taxon>
        <taxon>Burkholderiales</taxon>
        <taxon>Burkholderiaceae</taxon>
        <taxon>Paraburkholderia</taxon>
    </lineage>
</organism>
<evidence type="ECO:0000313" key="2">
    <source>
        <dbReference type="Proteomes" id="UP000494329"/>
    </source>
</evidence>
<gene>
    <name evidence="1" type="ORF">LMG29739_05792</name>
</gene>
<sequence length="47" mass="5397">MDHDQILFTLEELAFEAFVAELDPPQPQRNAGLERLMAVQAPWDVDE</sequence>
<accession>A0A6J5EYJ4</accession>
<dbReference type="AlphaFoldDB" id="A0A6J5EYJ4"/>
<keyword evidence="2" id="KW-1185">Reference proteome</keyword>
<dbReference type="Proteomes" id="UP000494329">
    <property type="component" value="Unassembled WGS sequence"/>
</dbReference>
<proteinExistence type="predicted"/>
<evidence type="ECO:0000313" key="1">
    <source>
        <dbReference type="EMBL" id="CAB3770471.1"/>
    </source>
</evidence>
<reference evidence="1 2" key="1">
    <citation type="submission" date="2020-04" db="EMBL/GenBank/DDBJ databases">
        <authorList>
            <person name="De Canck E."/>
        </authorList>
    </citation>
    <scope>NUCLEOTIDE SEQUENCE [LARGE SCALE GENOMIC DNA]</scope>
    <source>
        <strain evidence="1 2">LMG 29739</strain>
    </source>
</reference>